<dbReference type="Proteomes" id="UP000824469">
    <property type="component" value="Unassembled WGS sequence"/>
</dbReference>
<sequence length="93" mass="10701">YLTKWVEARPLKIASMDEVARFIYERIVTRFGFPLEIVTDQGSHFINEVVEALVNKFSIKHRKATTYKPSTNGQVERTNFVLCQILAKDAALQ</sequence>
<evidence type="ECO:0000313" key="2">
    <source>
        <dbReference type="EMBL" id="KAH9294822.1"/>
    </source>
</evidence>
<dbReference type="InterPro" id="IPR036397">
    <property type="entry name" value="RNaseH_sf"/>
</dbReference>
<feature type="non-terminal residue" evidence="2">
    <location>
        <position position="93"/>
    </location>
</feature>
<dbReference type="GO" id="GO:0003676">
    <property type="term" value="F:nucleic acid binding"/>
    <property type="evidence" value="ECO:0007669"/>
    <property type="project" value="InterPro"/>
</dbReference>
<evidence type="ECO:0000313" key="3">
    <source>
        <dbReference type="Proteomes" id="UP000824469"/>
    </source>
</evidence>
<dbReference type="SUPFAM" id="SSF53098">
    <property type="entry name" value="Ribonuclease H-like"/>
    <property type="match status" value="1"/>
</dbReference>
<dbReference type="PANTHER" id="PTHR37984">
    <property type="entry name" value="PROTEIN CBG26694"/>
    <property type="match status" value="1"/>
</dbReference>
<dbReference type="InterPro" id="IPR050951">
    <property type="entry name" value="Retrovirus_Pol_polyprotein"/>
</dbReference>
<name>A0AA38FAT9_TAXCH</name>
<protein>
    <recommendedName>
        <fullName evidence="1">Integrase catalytic domain-containing protein</fullName>
    </recommendedName>
</protein>
<accession>A0AA38FAT9</accession>
<gene>
    <name evidence="2" type="ORF">KI387_038410</name>
</gene>
<dbReference type="PANTHER" id="PTHR37984:SF5">
    <property type="entry name" value="PROTEIN NYNRIN-LIKE"/>
    <property type="match status" value="1"/>
</dbReference>
<feature type="non-terminal residue" evidence="2">
    <location>
        <position position="1"/>
    </location>
</feature>
<comment type="caution">
    <text evidence="2">The sequence shown here is derived from an EMBL/GenBank/DDBJ whole genome shotgun (WGS) entry which is preliminary data.</text>
</comment>
<proteinExistence type="predicted"/>
<dbReference type="EMBL" id="JAHRHJ020000011">
    <property type="protein sequence ID" value="KAH9294822.1"/>
    <property type="molecule type" value="Genomic_DNA"/>
</dbReference>
<dbReference type="OMA" id="ANDAKVM"/>
<dbReference type="GO" id="GO:0015074">
    <property type="term" value="P:DNA integration"/>
    <property type="evidence" value="ECO:0007669"/>
    <property type="project" value="InterPro"/>
</dbReference>
<reference evidence="2 3" key="1">
    <citation type="journal article" date="2021" name="Nat. Plants">
        <title>The Taxus genome provides insights into paclitaxel biosynthesis.</title>
        <authorList>
            <person name="Xiong X."/>
            <person name="Gou J."/>
            <person name="Liao Q."/>
            <person name="Li Y."/>
            <person name="Zhou Q."/>
            <person name="Bi G."/>
            <person name="Li C."/>
            <person name="Du R."/>
            <person name="Wang X."/>
            <person name="Sun T."/>
            <person name="Guo L."/>
            <person name="Liang H."/>
            <person name="Lu P."/>
            <person name="Wu Y."/>
            <person name="Zhang Z."/>
            <person name="Ro D.K."/>
            <person name="Shang Y."/>
            <person name="Huang S."/>
            <person name="Yan J."/>
        </authorList>
    </citation>
    <scope>NUCLEOTIDE SEQUENCE [LARGE SCALE GENOMIC DNA]</scope>
    <source>
        <strain evidence="2">Ta-2019</strain>
    </source>
</reference>
<feature type="domain" description="Integrase catalytic" evidence="1">
    <location>
        <begin position="1"/>
        <end position="93"/>
    </location>
</feature>
<evidence type="ECO:0000259" key="1">
    <source>
        <dbReference type="PROSITE" id="PS50994"/>
    </source>
</evidence>
<dbReference type="InterPro" id="IPR012337">
    <property type="entry name" value="RNaseH-like_sf"/>
</dbReference>
<keyword evidence="3" id="KW-1185">Reference proteome</keyword>
<dbReference type="AlphaFoldDB" id="A0AA38FAT9"/>
<dbReference type="PROSITE" id="PS50994">
    <property type="entry name" value="INTEGRASE"/>
    <property type="match status" value="1"/>
</dbReference>
<dbReference type="Gene3D" id="3.30.420.10">
    <property type="entry name" value="Ribonuclease H-like superfamily/Ribonuclease H"/>
    <property type="match status" value="1"/>
</dbReference>
<dbReference type="InterPro" id="IPR001584">
    <property type="entry name" value="Integrase_cat-core"/>
</dbReference>
<organism evidence="2 3">
    <name type="scientific">Taxus chinensis</name>
    <name type="common">Chinese yew</name>
    <name type="synonym">Taxus wallichiana var. chinensis</name>
    <dbReference type="NCBI Taxonomy" id="29808"/>
    <lineage>
        <taxon>Eukaryota</taxon>
        <taxon>Viridiplantae</taxon>
        <taxon>Streptophyta</taxon>
        <taxon>Embryophyta</taxon>
        <taxon>Tracheophyta</taxon>
        <taxon>Spermatophyta</taxon>
        <taxon>Pinopsida</taxon>
        <taxon>Pinidae</taxon>
        <taxon>Conifers II</taxon>
        <taxon>Cupressales</taxon>
        <taxon>Taxaceae</taxon>
        <taxon>Taxus</taxon>
    </lineage>
</organism>